<dbReference type="EMBL" id="SFAP01000088">
    <property type="protein sequence ID" value="TRV26173.1"/>
    <property type="molecule type" value="Genomic_DNA"/>
</dbReference>
<accession>A0A552M128</accession>
<proteinExistence type="predicted"/>
<name>A0A552M128_9CHRO</name>
<comment type="caution">
    <text evidence="1">The sequence shown here is derived from an EMBL/GenBank/DDBJ whole genome shotgun (WGS) entry which is preliminary data.</text>
</comment>
<protein>
    <submittedName>
        <fullName evidence="1">Uncharacterized protein</fullName>
    </submittedName>
</protein>
<evidence type="ECO:0000313" key="2">
    <source>
        <dbReference type="Proteomes" id="UP000318616"/>
    </source>
</evidence>
<dbReference type="AlphaFoldDB" id="A0A552M128"/>
<gene>
    <name evidence="1" type="ORF">EWV88_06815</name>
</gene>
<organism evidence="1 2">
    <name type="scientific">Microcystis wesenbergii Mw_MB_S_20031200_S109D</name>
    <dbReference type="NCBI Taxonomy" id="2486241"/>
    <lineage>
        <taxon>Bacteria</taxon>
        <taxon>Bacillati</taxon>
        <taxon>Cyanobacteriota</taxon>
        <taxon>Cyanophyceae</taxon>
        <taxon>Oscillatoriophycideae</taxon>
        <taxon>Chroococcales</taxon>
        <taxon>Microcystaceae</taxon>
        <taxon>Microcystis</taxon>
    </lineage>
</organism>
<reference evidence="1 2" key="1">
    <citation type="submission" date="2019-01" db="EMBL/GenBank/DDBJ databases">
        <title>Coherence of Microcystis species and biogeography revealed through population genomics.</title>
        <authorList>
            <person name="Perez-Carrascal O.M."/>
            <person name="Terrat Y."/>
            <person name="Giani A."/>
            <person name="Fortin N."/>
            <person name="Tromas N."/>
            <person name="Shapiro B.J."/>
        </authorList>
    </citation>
    <scope>NUCLEOTIDE SEQUENCE [LARGE SCALE GENOMIC DNA]</scope>
    <source>
        <strain evidence="1">Mw_MB_S_20031200_S109D</strain>
    </source>
</reference>
<evidence type="ECO:0000313" key="1">
    <source>
        <dbReference type="EMBL" id="TRV26173.1"/>
    </source>
</evidence>
<sequence length="189" mass="21466">MSLLSLLWKYKKLWHTNSMSQLMKFTFNVATLLICFSALALTSYKFSKVAKAAPVTIGLEKLDPKCREAIRLHSPKGNQTYPVHGPTVFIDDNSDVSIGWSRQTGNFYPTNTSGEMNAARAIGYACPKVAIVVFSGATGGTERWYIRRNKFTIRHSRDSGYPGDYDKYWGWDTIPFNYDPNKDYGQYPH</sequence>
<dbReference type="Proteomes" id="UP000318616">
    <property type="component" value="Unassembled WGS sequence"/>
</dbReference>